<dbReference type="SUPFAM" id="SSF81336">
    <property type="entry name" value="F1F0 ATP synthase subunit A"/>
    <property type="match status" value="1"/>
</dbReference>
<evidence type="ECO:0000256" key="3">
    <source>
        <dbReference type="ARBA" id="ARBA00022448"/>
    </source>
</evidence>
<evidence type="ECO:0000256" key="10">
    <source>
        <dbReference type="ARBA" id="ARBA00023310"/>
    </source>
</evidence>
<comment type="subcellular location">
    <subcellularLocation>
        <location evidence="11 12">Cell membrane</location>
        <topology evidence="11 12">Multi-pass membrane protein</topology>
    </subcellularLocation>
    <subcellularLocation>
        <location evidence="1">Membrane</location>
        <topology evidence="1">Multi-pass membrane protein</topology>
    </subcellularLocation>
</comment>
<dbReference type="STRING" id="69395.AQ619_01525"/>
<keyword evidence="11" id="KW-1003">Cell membrane</keyword>
<keyword evidence="3 11" id="KW-0813">Transport</keyword>
<dbReference type="InterPro" id="IPR023011">
    <property type="entry name" value="ATP_synth_F0_asu_AS"/>
</dbReference>
<dbReference type="PANTHER" id="PTHR11410:SF0">
    <property type="entry name" value="ATP SYNTHASE SUBUNIT A"/>
    <property type="match status" value="1"/>
</dbReference>
<dbReference type="NCBIfam" id="TIGR01131">
    <property type="entry name" value="ATP_synt_6_or_A"/>
    <property type="match status" value="1"/>
</dbReference>
<accession>A0A0P0NVX3</accession>
<name>A0A0P0NVX3_9CAUL</name>
<keyword evidence="14" id="KW-1185">Reference proteome</keyword>
<feature type="transmembrane region" description="Helical" evidence="11">
    <location>
        <begin position="146"/>
        <end position="170"/>
    </location>
</feature>
<dbReference type="OrthoDB" id="9809130at2"/>
<dbReference type="AlphaFoldDB" id="A0A0P0NVX3"/>
<dbReference type="GO" id="GO:0045259">
    <property type="term" value="C:proton-transporting ATP synthase complex"/>
    <property type="evidence" value="ECO:0007669"/>
    <property type="project" value="UniProtKB-KW"/>
</dbReference>
<evidence type="ECO:0000256" key="12">
    <source>
        <dbReference type="RuleBase" id="RU000483"/>
    </source>
</evidence>
<dbReference type="InterPro" id="IPR035908">
    <property type="entry name" value="F0_ATP_A_sf"/>
</dbReference>
<organism evidence="13 14">
    <name type="scientific">Caulobacter henricii</name>
    <dbReference type="NCBI Taxonomy" id="69395"/>
    <lineage>
        <taxon>Bacteria</taxon>
        <taxon>Pseudomonadati</taxon>
        <taxon>Pseudomonadota</taxon>
        <taxon>Alphaproteobacteria</taxon>
        <taxon>Caulobacterales</taxon>
        <taxon>Caulobacteraceae</taxon>
        <taxon>Caulobacter</taxon>
    </lineage>
</organism>
<dbReference type="Pfam" id="PF00119">
    <property type="entry name" value="ATP-synt_A"/>
    <property type="match status" value="1"/>
</dbReference>
<evidence type="ECO:0000256" key="7">
    <source>
        <dbReference type="ARBA" id="ARBA00022989"/>
    </source>
</evidence>
<protein>
    <recommendedName>
        <fullName evidence="11 12">ATP synthase subunit a</fullName>
    </recommendedName>
    <alternativeName>
        <fullName evidence="11">ATP synthase F0 sector subunit a</fullName>
    </alternativeName>
    <alternativeName>
        <fullName evidence="11">F-ATPase subunit 6</fullName>
    </alternativeName>
</protein>
<feature type="transmembrane region" description="Helical" evidence="11">
    <location>
        <begin position="30"/>
        <end position="51"/>
    </location>
</feature>
<evidence type="ECO:0000256" key="9">
    <source>
        <dbReference type="ARBA" id="ARBA00023136"/>
    </source>
</evidence>
<dbReference type="EMBL" id="CP013002">
    <property type="protein sequence ID" value="ALL12144.1"/>
    <property type="molecule type" value="Genomic_DNA"/>
</dbReference>
<keyword evidence="5 11" id="KW-0812">Transmembrane</keyword>
<feature type="transmembrane region" description="Helical" evidence="11">
    <location>
        <begin position="190"/>
        <end position="214"/>
    </location>
</feature>
<evidence type="ECO:0000256" key="5">
    <source>
        <dbReference type="ARBA" id="ARBA00022692"/>
    </source>
</evidence>
<dbReference type="RefSeq" id="WP_062143278.1">
    <property type="nucleotide sequence ID" value="NZ_CP013002.1"/>
</dbReference>
<dbReference type="GO" id="GO:0005886">
    <property type="term" value="C:plasma membrane"/>
    <property type="evidence" value="ECO:0007669"/>
    <property type="project" value="UniProtKB-SubCell"/>
</dbReference>
<reference evidence="13 14" key="1">
    <citation type="submission" date="2015-10" db="EMBL/GenBank/DDBJ databases">
        <title>Conservation of the essential genome among Caulobacter and Brevundimonas species.</title>
        <authorList>
            <person name="Scott D."/>
            <person name="Ely B."/>
        </authorList>
    </citation>
    <scope>NUCLEOTIDE SEQUENCE [LARGE SCALE GENOMIC DNA]</scope>
    <source>
        <strain evidence="13 14">CB4</strain>
    </source>
</reference>
<dbReference type="PROSITE" id="PS00449">
    <property type="entry name" value="ATPASE_A"/>
    <property type="match status" value="1"/>
</dbReference>
<keyword evidence="9 11" id="KW-0472">Membrane</keyword>
<evidence type="ECO:0000256" key="11">
    <source>
        <dbReference type="HAMAP-Rule" id="MF_01393"/>
    </source>
</evidence>
<feature type="transmembrane region" description="Helical" evidence="11">
    <location>
        <begin position="117"/>
        <end position="137"/>
    </location>
</feature>
<keyword evidence="10 11" id="KW-0066">ATP synthesis</keyword>
<gene>
    <name evidence="11" type="primary">atpB</name>
    <name evidence="13" type="ORF">AQ619_01525</name>
</gene>
<feature type="transmembrane region" description="Helical" evidence="11">
    <location>
        <begin position="88"/>
        <end position="111"/>
    </location>
</feature>
<evidence type="ECO:0000256" key="4">
    <source>
        <dbReference type="ARBA" id="ARBA00022547"/>
    </source>
</evidence>
<evidence type="ECO:0000256" key="8">
    <source>
        <dbReference type="ARBA" id="ARBA00023065"/>
    </source>
</evidence>
<dbReference type="CDD" id="cd00310">
    <property type="entry name" value="ATP-synt_Fo_a_6"/>
    <property type="match status" value="1"/>
</dbReference>
<comment type="function">
    <text evidence="11 12">Key component of the proton channel; it plays a direct role in the translocation of protons across the membrane.</text>
</comment>
<dbReference type="Gene3D" id="1.20.120.220">
    <property type="entry name" value="ATP synthase, F0 complex, subunit A"/>
    <property type="match status" value="1"/>
</dbReference>
<evidence type="ECO:0000256" key="1">
    <source>
        <dbReference type="ARBA" id="ARBA00004141"/>
    </source>
</evidence>
<keyword evidence="6 11" id="KW-0375">Hydrogen ion transport</keyword>
<dbReference type="InterPro" id="IPR000568">
    <property type="entry name" value="ATP_synth_F0_asu"/>
</dbReference>
<evidence type="ECO:0000256" key="2">
    <source>
        <dbReference type="ARBA" id="ARBA00006810"/>
    </source>
</evidence>
<dbReference type="Proteomes" id="UP000056905">
    <property type="component" value="Chromosome"/>
</dbReference>
<feature type="transmembrane region" description="Helical" evidence="11">
    <location>
        <begin position="226"/>
        <end position="245"/>
    </location>
</feature>
<proteinExistence type="inferred from homology"/>
<comment type="similarity">
    <text evidence="2 11 12">Belongs to the ATPase A chain family.</text>
</comment>
<dbReference type="PANTHER" id="PTHR11410">
    <property type="entry name" value="ATP SYNTHASE SUBUNIT A"/>
    <property type="match status" value="1"/>
</dbReference>
<keyword evidence="8 11" id="KW-0406">Ion transport</keyword>
<keyword evidence="4 11" id="KW-0138">CF(0)</keyword>
<evidence type="ECO:0000313" key="13">
    <source>
        <dbReference type="EMBL" id="ALL12144.1"/>
    </source>
</evidence>
<evidence type="ECO:0000313" key="14">
    <source>
        <dbReference type="Proteomes" id="UP000056905"/>
    </source>
</evidence>
<evidence type="ECO:0000256" key="6">
    <source>
        <dbReference type="ARBA" id="ARBA00022781"/>
    </source>
</evidence>
<dbReference type="KEGG" id="chq:AQ619_01525"/>
<dbReference type="GO" id="GO:0046933">
    <property type="term" value="F:proton-transporting ATP synthase activity, rotational mechanism"/>
    <property type="evidence" value="ECO:0007669"/>
    <property type="project" value="UniProtKB-UniRule"/>
</dbReference>
<dbReference type="InterPro" id="IPR045083">
    <property type="entry name" value="ATP_synth_F0_asu_bact/mt"/>
</dbReference>
<sequence length="253" mass="26862">MADPMHQFQVSKIVELPTVTVLGLPIDLSITNSVAAMLLAATLVIVFYALASAKQAVIPGRLQTVGELLYGLVDGLAESIIGHEGKKFLPFVFTLFAFVLFMNLQGMFLVFTATSQLAVTLTLGMLVILTVVAVGFAKNGIKFFKLFAPSGVPGWILPLVVLIEIVSFLVRPLTLALRLFGNMVGGHVVLKIFAGFVVALGGLGVLGWAGAALALTSVVALTALEFMVAFLQAFVFAVLACVYLNDVVHLDSH</sequence>
<keyword evidence="7 11" id="KW-1133">Transmembrane helix</keyword>
<dbReference type="NCBIfam" id="NF004482">
    <property type="entry name" value="PRK05815.2-4"/>
    <property type="match status" value="1"/>
</dbReference>
<dbReference type="PRINTS" id="PR00123">
    <property type="entry name" value="ATPASEA"/>
</dbReference>
<dbReference type="HAMAP" id="MF_01393">
    <property type="entry name" value="ATP_synth_a_bact"/>
    <property type="match status" value="1"/>
</dbReference>